<dbReference type="EMBL" id="FNCY01000017">
    <property type="protein sequence ID" value="SDI37131.1"/>
    <property type="molecule type" value="Genomic_DNA"/>
</dbReference>
<proteinExistence type="predicted"/>
<dbReference type="AlphaFoldDB" id="A0A1G8K120"/>
<dbReference type="PANTHER" id="PTHR31118">
    <property type="entry name" value="CYCLASE-LIKE PROTEIN 2"/>
    <property type="match status" value="1"/>
</dbReference>
<dbReference type="Pfam" id="PF04199">
    <property type="entry name" value="Cyclase"/>
    <property type="match status" value="1"/>
</dbReference>
<dbReference type="GO" id="GO:0004061">
    <property type="term" value="F:arylformamidase activity"/>
    <property type="evidence" value="ECO:0007669"/>
    <property type="project" value="InterPro"/>
</dbReference>
<reference evidence="1 2" key="1">
    <citation type="submission" date="2016-10" db="EMBL/GenBank/DDBJ databases">
        <authorList>
            <person name="de Groot N.N."/>
        </authorList>
    </citation>
    <scope>NUCLEOTIDE SEQUENCE [LARGE SCALE GENOMIC DNA]</scope>
    <source>
        <strain evidence="1 2">DSM 5885</strain>
    </source>
</reference>
<dbReference type="InterPro" id="IPR007325">
    <property type="entry name" value="KFase/CYL"/>
</dbReference>
<dbReference type="RefSeq" id="WP_091939182.1">
    <property type="nucleotide sequence ID" value="NZ_FNCY01000017.1"/>
</dbReference>
<evidence type="ECO:0000313" key="1">
    <source>
        <dbReference type="EMBL" id="SDI37131.1"/>
    </source>
</evidence>
<name>A0A1G8K120_9RHOO</name>
<dbReference type="GO" id="GO:0019441">
    <property type="term" value="P:L-tryptophan catabolic process to kynurenine"/>
    <property type="evidence" value="ECO:0007669"/>
    <property type="project" value="InterPro"/>
</dbReference>
<gene>
    <name evidence="1" type="ORF">SAMN05660652_03316</name>
</gene>
<evidence type="ECO:0000313" key="2">
    <source>
        <dbReference type="Proteomes" id="UP000198607"/>
    </source>
</evidence>
<dbReference type="STRING" id="83767.SAMN05660652_03316"/>
<organism evidence="1 2">
    <name type="scientific">Propionivibrio dicarboxylicus</name>
    <dbReference type="NCBI Taxonomy" id="83767"/>
    <lineage>
        <taxon>Bacteria</taxon>
        <taxon>Pseudomonadati</taxon>
        <taxon>Pseudomonadota</taxon>
        <taxon>Betaproteobacteria</taxon>
        <taxon>Rhodocyclales</taxon>
        <taxon>Rhodocyclaceae</taxon>
        <taxon>Propionivibrio</taxon>
    </lineage>
</organism>
<dbReference type="SUPFAM" id="SSF102198">
    <property type="entry name" value="Putative cyclase"/>
    <property type="match status" value="1"/>
</dbReference>
<dbReference type="Gene3D" id="3.50.30.50">
    <property type="entry name" value="Putative cyclase"/>
    <property type="match status" value="1"/>
</dbReference>
<sequence>MGLKIYNLSHTFHQFMPEWPSTPSVNLTVNKFHAKDGVYEINWEGIMHRGTHMDAPLHVTANTPDIMAYPLWRLCGSGVVVSIPKGKWGVITPEDLEKATPEIREGDVVMINTGFHHKWADTDEYFAYGCGINGAGAKWLVQKKVKMVGYGCQANDHPIATKLVDHGLGPSQPHLIEEYKKETGRDPKEDFPLWEDAHKNLMVGGGIPGIENVGGDLDEVTGKRCFFVALPWRWKGGEGCGVRILAIVDPEGTFRFETGQ</sequence>
<keyword evidence="2" id="KW-1185">Reference proteome</keyword>
<dbReference type="OrthoDB" id="7067800at2"/>
<protein>
    <submittedName>
        <fullName evidence="1">Kynurenine formamidase</fullName>
    </submittedName>
</protein>
<dbReference type="InterPro" id="IPR037175">
    <property type="entry name" value="KFase_sf"/>
</dbReference>
<accession>A0A1G8K120</accession>
<dbReference type="PANTHER" id="PTHR31118:SF32">
    <property type="entry name" value="KYNURENINE FORMAMIDASE"/>
    <property type="match status" value="1"/>
</dbReference>
<dbReference type="Proteomes" id="UP000198607">
    <property type="component" value="Unassembled WGS sequence"/>
</dbReference>